<dbReference type="SUPFAM" id="SSF55729">
    <property type="entry name" value="Acyl-CoA N-acyltransferases (Nat)"/>
    <property type="match status" value="1"/>
</dbReference>
<dbReference type="Gene3D" id="3.40.630.30">
    <property type="match status" value="1"/>
</dbReference>
<dbReference type="RefSeq" id="WP_392820610.1">
    <property type="nucleotide sequence ID" value="NZ_JBICYV010000014.1"/>
</dbReference>
<feature type="domain" description="N-acetyltransferase" evidence="1">
    <location>
        <begin position="15"/>
        <end position="166"/>
    </location>
</feature>
<organism evidence="2 3">
    <name type="scientific">Streptomyces cinerochromogenes</name>
    <dbReference type="NCBI Taxonomy" id="66422"/>
    <lineage>
        <taxon>Bacteria</taxon>
        <taxon>Bacillati</taxon>
        <taxon>Actinomycetota</taxon>
        <taxon>Actinomycetes</taxon>
        <taxon>Kitasatosporales</taxon>
        <taxon>Streptomycetaceae</taxon>
        <taxon>Streptomyces</taxon>
    </lineage>
</organism>
<name>A0ABW7BBE8_9ACTN</name>
<evidence type="ECO:0000313" key="2">
    <source>
        <dbReference type="EMBL" id="MFG3014200.1"/>
    </source>
</evidence>
<dbReference type="Pfam" id="PF13302">
    <property type="entry name" value="Acetyltransf_3"/>
    <property type="match status" value="1"/>
</dbReference>
<sequence>MRYSPMPVQLDTVRLTLRQWTESDIDAHRALVAERGGGMPSIEDNRRMIEDQRAASARTGIALLPVIRRDVGDFIGYCGLTVGRASVDEPEIAYELFQRVHGQGYATEAASAVLEAASATGRTWLWSTVRPWNLPSFRVLEKLGFQRDHISTDDSGELVWLTRPLP</sequence>
<dbReference type="PANTHER" id="PTHR43792:SF1">
    <property type="entry name" value="N-ACETYLTRANSFERASE DOMAIN-CONTAINING PROTEIN"/>
    <property type="match status" value="1"/>
</dbReference>
<proteinExistence type="predicted"/>
<keyword evidence="2" id="KW-0808">Transferase</keyword>
<protein>
    <submittedName>
        <fullName evidence="2">GNAT family N-acetyltransferase</fullName>
        <ecNumber evidence="2">2.3.-.-</ecNumber>
    </submittedName>
</protein>
<dbReference type="EMBL" id="JBICYV010000014">
    <property type="protein sequence ID" value="MFG3014200.1"/>
    <property type="molecule type" value="Genomic_DNA"/>
</dbReference>
<dbReference type="PANTHER" id="PTHR43792">
    <property type="entry name" value="GNAT FAMILY, PUTATIVE (AFU_ORTHOLOGUE AFUA_3G00765)-RELATED-RELATED"/>
    <property type="match status" value="1"/>
</dbReference>
<keyword evidence="3" id="KW-1185">Reference proteome</keyword>
<dbReference type="Proteomes" id="UP001604267">
    <property type="component" value="Unassembled WGS sequence"/>
</dbReference>
<reference evidence="2 3" key="1">
    <citation type="submission" date="2024-10" db="EMBL/GenBank/DDBJ databases">
        <title>The Natural Products Discovery Center: Release of the First 8490 Sequenced Strains for Exploring Actinobacteria Biosynthetic Diversity.</title>
        <authorList>
            <person name="Kalkreuter E."/>
            <person name="Kautsar S.A."/>
            <person name="Yang D."/>
            <person name="Bader C.D."/>
            <person name="Teijaro C.N."/>
            <person name="Fluegel L."/>
            <person name="Davis C.M."/>
            <person name="Simpson J.R."/>
            <person name="Lauterbach L."/>
            <person name="Steele A.D."/>
            <person name="Gui C."/>
            <person name="Meng S."/>
            <person name="Li G."/>
            <person name="Viehrig K."/>
            <person name="Ye F."/>
            <person name="Su P."/>
            <person name="Kiefer A.F."/>
            <person name="Nichols A."/>
            <person name="Cepeda A.J."/>
            <person name="Yan W."/>
            <person name="Fan B."/>
            <person name="Jiang Y."/>
            <person name="Adhikari A."/>
            <person name="Zheng C.-J."/>
            <person name="Schuster L."/>
            <person name="Cowan T.M."/>
            <person name="Smanski M.J."/>
            <person name="Chevrette M.G."/>
            <person name="De Carvalho L.P.S."/>
            <person name="Shen B."/>
        </authorList>
    </citation>
    <scope>NUCLEOTIDE SEQUENCE [LARGE SCALE GENOMIC DNA]</scope>
    <source>
        <strain evidence="2 3">NPDC048320</strain>
    </source>
</reference>
<comment type="caution">
    <text evidence="2">The sequence shown here is derived from an EMBL/GenBank/DDBJ whole genome shotgun (WGS) entry which is preliminary data.</text>
</comment>
<dbReference type="InterPro" id="IPR051531">
    <property type="entry name" value="N-acetyltransferase"/>
</dbReference>
<gene>
    <name evidence="2" type="ORF">ACGFZB_28000</name>
</gene>
<evidence type="ECO:0000313" key="3">
    <source>
        <dbReference type="Proteomes" id="UP001604267"/>
    </source>
</evidence>
<dbReference type="PROSITE" id="PS51186">
    <property type="entry name" value="GNAT"/>
    <property type="match status" value="1"/>
</dbReference>
<dbReference type="GO" id="GO:0016746">
    <property type="term" value="F:acyltransferase activity"/>
    <property type="evidence" value="ECO:0007669"/>
    <property type="project" value="UniProtKB-KW"/>
</dbReference>
<dbReference type="InterPro" id="IPR016181">
    <property type="entry name" value="Acyl_CoA_acyltransferase"/>
</dbReference>
<keyword evidence="2" id="KW-0012">Acyltransferase</keyword>
<dbReference type="InterPro" id="IPR000182">
    <property type="entry name" value="GNAT_dom"/>
</dbReference>
<evidence type="ECO:0000259" key="1">
    <source>
        <dbReference type="PROSITE" id="PS51186"/>
    </source>
</evidence>
<dbReference type="EC" id="2.3.-.-" evidence="2"/>
<accession>A0ABW7BBE8</accession>